<protein>
    <recommendedName>
        <fullName evidence="2">Sulfotransferase domain-containing protein</fullName>
    </recommendedName>
</protein>
<dbReference type="GO" id="GO:0006790">
    <property type="term" value="P:sulfur compound metabolic process"/>
    <property type="evidence" value="ECO:0007669"/>
    <property type="project" value="TreeGrafter"/>
</dbReference>
<dbReference type="InterPro" id="IPR027417">
    <property type="entry name" value="P-loop_NTPase"/>
</dbReference>
<dbReference type="PANTHER" id="PTHR10704">
    <property type="entry name" value="CARBOHYDRATE SULFOTRANSFERASE"/>
    <property type="match status" value="1"/>
</dbReference>
<evidence type="ECO:0000313" key="1">
    <source>
        <dbReference type="EMBL" id="VAW03899.1"/>
    </source>
</evidence>
<dbReference type="GO" id="GO:0001517">
    <property type="term" value="F:N-acetylglucosamine 6-O-sulfotransferase activity"/>
    <property type="evidence" value="ECO:0007669"/>
    <property type="project" value="TreeGrafter"/>
</dbReference>
<gene>
    <name evidence="1" type="ORF">MNBD_ALPHA01-315</name>
</gene>
<sequence>MIFLIGMPRSGTTWVAKIFDSNPDVLYHHEPDSVETTQDVPYFPKPENFEKLVPETRHYFSRLLKVRHLKSAGSSPVFQKKYLSRITNKILPGLIVFLKTVSLIFSKLKIPVNIEVPTFVRRGLKNNKLVDVMKSVSSSCRSGLVTRAFPEAKIIYIIRHPCGFVSSQLRGREQNYLNNVIYYSQLSSMDIAKERGWTVDVIKNMSIEEQLACTWVCLNEKALSDIEGQENCFVLLYEYLCNNPVEMSRRLLDFCNLDYTDQTDVFIKSSLNYSGGEEKYFQTVRDPKIAAEKWKQELTPEQIEKIKGIVSKTRSGDKFLSFYE</sequence>
<accession>A0A3B0SU09</accession>
<dbReference type="Gene3D" id="3.40.50.300">
    <property type="entry name" value="P-loop containing nucleotide triphosphate hydrolases"/>
    <property type="match status" value="1"/>
</dbReference>
<dbReference type="Pfam" id="PF13469">
    <property type="entry name" value="Sulfotransfer_3"/>
    <property type="match status" value="1"/>
</dbReference>
<dbReference type="AlphaFoldDB" id="A0A3B0SU09"/>
<organism evidence="1">
    <name type="scientific">hydrothermal vent metagenome</name>
    <dbReference type="NCBI Taxonomy" id="652676"/>
    <lineage>
        <taxon>unclassified sequences</taxon>
        <taxon>metagenomes</taxon>
        <taxon>ecological metagenomes</taxon>
    </lineage>
</organism>
<dbReference type="GO" id="GO:0006044">
    <property type="term" value="P:N-acetylglucosamine metabolic process"/>
    <property type="evidence" value="ECO:0007669"/>
    <property type="project" value="TreeGrafter"/>
</dbReference>
<name>A0A3B0SU09_9ZZZZ</name>
<dbReference type="SUPFAM" id="SSF52540">
    <property type="entry name" value="P-loop containing nucleoside triphosphate hydrolases"/>
    <property type="match status" value="1"/>
</dbReference>
<evidence type="ECO:0008006" key="2">
    <source>
        <dbReference type="Google" id="ProtNLM"/>
    </source>
</evidence>
<reference evidence="1" key="1">
    <citation type="submission" date="2018-06" db="EMBL/GenBank/DDBJ databases">
        <authorList>
            <person name="Zhirakovskaya E."/>
        </authorList>
    </citation>
    <scope>NUCLEOTIDE SEQUENCE</scope>
</reference>
<dbReference type="PANTHER" id="PTHR10704:SF44">
    <property type="entry name" value="LD35051P-RELATED"/>
    <property type="match status" value="1"/>
</dbReference>
<dbReference type="InterPro" id="IPR051135">
    <property type="entry name" value="Gal/GlcNAc/GalNAc_ST"/>
</dbReference>
<dbReference type="EMBL" id="UOEJ01000178">
    <property type="protein sequence ID" value="VAW03899.1"/>
    <property type="molecule type" value="Genomic_DNA"/>
</dbReference>
<proteinExistence type="predicted"/>